<dbReference type="GO" id="GO:0032543">
    <property type="term" value="P:mitochondrial translation"/>
    <property type="evidence" value="ECO:0007669"/>
    <property type="project" value="TreeGrafter"/>
</dbReference>
<dbReference type="GO" id="GO:0005762">
    <property type="term" value="C:mitochondrial large ribosomal subunit"/>
    <property type="evidence" value="ECO:0007669"/>
    <property type="project" value="TreeGrafter"/>
</dbReference>
<evidence type="ECO:0000256" key="3">
    <source>
        <dbReference type="ARBA" id="ARBA00023274"/>
    </source>
</evidence>
<dbReference type="InterPro" id="IPR013025">
    <property type="entry name" value="Ribosomal_uL23-like"/>
</dbReference>
<keyword evidence="6" id="KW-1185">Reference proteome</keyword>
<dbReference type="InterPro" id="IPR012677">
    <property type="entry name" value="Nucleotide-bd_a/b_plait_sf"/>
</dbReference>
<protein>
    <recommendedName>
        <fullName evidence="4">Large ribosomal subunit protein uL23m</fullName>
    </recommendedName>
</protein>
<comment type="caution">
    <text evidence="5">The sequence shown here is derived from an EMBL/GenBank/DDBJ whole genome shotgun (WGS) entry which is preliminary data.</text>
</comment>
<keyword evidence="3" id="KW-0687">Ribonucleoprotein</keyword>
<evidence type="ECO:0000256" key="4">
    <source>
        <dbReference type="ARBA" id="ARBA00039977"/>
    </source>
</evidence>
<proteinExistence type="inferred from homology"/>
<accession>A0A5Q4C5F3</accession>
<dbReference type="OrthoDB" id="275582at2759"/>
<dbReference type="PANTHER" id="PTHR12059">
    <property type="entry name" value="RIBOSOMAL PROTEIN L23-RELATED"/>
    <property type="match status" value="1"/>
</dbReference>
<dbReference type="SUPFAM" id="SSF54189">
    <property type="entry name" value="Ribosomal proteins S24e, L23 and L15e"/>
    <property type="match status" value="1"/>
</dbReference>
<dbReference type="Proteomes" id="UP000326340">
    <property type="component" value="Unassembled WGS sequence"/>
</dbReference>
<dbReference type="InterPro" id="IPR012678">
    <property type="entry name" value="Ribosomal_uL23/eL15/eS24_sf"/>
</dbReference>
<evidence type="ECO:0000256" key="1">
    <source>
        <dbReference type="ARBA" id="ARBA00006700"/>
    </source>
</evidence>
<name>A0A5Q4C5F3_9PEZI</name>
<evidence type="ECO:0000256" key="2">
    <source>
        <dbReference type="ARBA" id="ARBA00022980"/>
    </source>
</evidence>
<dbReference type="AlphaFoldDB" id="A0A5Q4C5F3"/>
<dbReference type="Pfam" id="PF00276">
    <property type="entry name" value="Ribosomal_L23"/>
    <property type="match status" value="1"/>
</dbReference>
<comment type="similarity">
    <text evidence="1">Belongs to the universal ribosomal protein uL23 family.</text>
</comment>
<dbReference type="PANTHER" id="PTHR12059:SF5">
    <property type="entry name" value="LARGE RIBOSOMAL SUBUNIT PROTEIN UL23M"/>
    <property type="match status" value="1"/>
</dbReference>
<evidence type="ECO:0000313" key="5">
    <source>
        <dbReference type="EMBL" id="TQN73907.1"/>
    </source>
</evidence>
<gene>
    <name evidence="5" type="primary">Mrp20</name>
    <name evidence="5" type="ORF">CSHISOI_01521</name>
</gene>
<reference evidence="5 6" key="1">
    <citation type="journal article" date="2019" name="Sci. Rep.">
        <title>Colletotrichum shisoi sp. nov., an anthracnose pathogen of Perilla frutescens in Japan: molecular phylogenetic, morphological and genomic evidence.</title>
        <authorList>
            <person name="Gan P."/>
            <person name="Tsushima A."/>
            <person name="Hiroyama R."/>
            <person name="Narusaka M."/>
            <person name="Takano Y."/>
            <person name="Narusaka Y."/>
            <person name="Kawaradani M."/>
            <person name="Damm U."/>
            <person name="Shirasu K."/>
        </authorList>
    </citation>
    <scope>NUCLEOTIDE SEQUENCE [LARGE SCALE GENOMIC DNA]</scope>
    <source>
        <strain evidence="5 6">PG-2018a</strain>
    </source>
</reference>
<dbReference type="EMBL" id="PUHP01000066">
    <property type="protein sequence ID" value="TQN73907.1"/>
    <property type="molecule type" value="Genomic_DNA"/>
</dbReference>
<keyword evidence="2 5" id="KW-0689">Ribosomal protein</keyword>
<organism evidence="5 6">
    <name type="scientific">Colletotrichum shisoi</name>
    <dbReference type="NCBI Taxonomy" id="2078593"/>
    <lineage>
        <taxon>Eukaryota</taxon>
        <taxon>Fungi</taxon>
        <taxon>Dikarya</taxon>
        <taxon>Ascomycota</taxon>
        <taxon>Pezizomycotina</taxon>
        <taxon>Sordariomycetes</taxon>
        <taxon>Hypocreomycetidae</taxon>
        <taxon>Glomerellales</taxon>
        <taxon>Glomerellaceae</taxon>
        <taxon>Colletotrichum</taxon>
        <taxon>Colletotrichum destructivum species complex</taxon>
    </lineage>
</organism>
<evidence type="ECO:0000313" key="6">
    <source>
        <dbReference type="Proteomes" id="UP000326340"/>
    </source>
</evidence>
<sequence>MNSTYGTFWISRESQQHLNPAQQHTDDKMARSLTKAAARKGPSFKLGKKPVFLPNHVITLIRKDRAPANWATFNVPLTFTKFDLRDYLWNLYDVDVTAVRSWVKEAPIERKGASSGYYRPQSQKFMTVQMKKAFVWPSPPEDLEAWNKKLWDAREATSQKQYRADVARQLGRLAYPSKDKESADRRKLRRAASQMLDGKMTFENNINLDSKWDQIVKAAKGGGRKSS</sequence>
<dbReference type="Gene3D" id="3.30.70.330">
    <property type="match status" value="1"/>
</dbReference>
<dbReference type="GO" id="GO:0003735">
    <property type="term" value="F:structural constituent of ribosome"/>
    <property type="evidence" value="ECO:0007669"/>
    <property type="project" value="InterPro"/>
</dbReference>